<name>A0A0H1BJU8_9EURO</name>
<feature type="compositionally biased region" description="Basic and acidic residues" evidence="1">
    <location>
        <begin position="224"/>
        <end position="238"/>
    </location>
</feature>
<dbReference type="EMBL" id="LDEV01001580">
    <property type="protein sequence ID" value="KLJ11388.1"/>
    <property type="molecule type" value="Genomic_DNA"/>
</dbReference>
<dbReference type="OrthoDB" id="4185978at2759"/>
<proteinExistence type="predicted"/>
<keyword evidence="3" id="KW-1185">Reference proteome</keyword>
<reference evidence="3" key="1">
    <citation type="journal article" date="2015" name="PLoS Genet.">
        <title>The dynamic genome and transcriptome of the human fungal pathogen Blastomyces and close relative Emmonsia.</title>
        <authorList>
            <person name="Munoz J.F."/>
            <person name="Gauthier G.M."/>
            <person name="Desjardins C.A."/>
            <person name="Gallo J.E."/>
            <person name="Holder J."/>
            <person name="Sullivan T.D."/>
            <person name="Marty A.J."/>
            <person name="Carmen J.C."/>
            <person name="Chen Z."/>
            <person name="Ding L."/>
            <person name="Gujja S."/>
            <person name="Magrini V."/>
            <person name="Misas E."/>
            <person name="Mitreva M."/>
            <person name="Priest M."/>
            <person name="Saif S."/>
            <person name="Whiston E.A."/>
            <person name="Young S."/>
            <person name="Zeng Q."/>
            <person name="Goldman W.E."/>
            <person name="Mardis E.R."/>
            <person name="Taylor J.W."/>
            <person name="McEwen J.G."/>
            <person name="Clay O.K."/>
            <person name="Klein B.S."/>
            <person name="Cuomo C.A."/>
        </authorList>
    </citation>
    <scope>NUCLEOTIDE SEQUENCE [LARGE SCALE GENOMIC DNA]</scope>
    <source>
        <strain evidence="3">UAMH 139</strain>
    </source>
</reference>
<evidence type="ECO:0000313" key="2">
    <source>
        <dbReference type="EMBL" id="KLJ11388.1"/>
    </source>
</evidence>
<comment type="caution">
    <text evidence="2">The sequence shown here is derived from an EMBL/GenBank/DDBJ whole genome shotgun (WGS) entry which is preliminary data.</text>
</comment>
<accession>A0A0H1BJU8</accession>
<protein>
    <submittedName>
        <fullName evidence="2">Uncharacterized protein</fullName>
    </submittedName>
</protein>
<sequence>MSGPAFQPTQRGSSADTLIDPRGHHFTADECEAVLGLLKFSGYGPQQMRTAELELGRQYGYPLVSQGTTPPASTANLAMFRPMGARERSESSSDSTLEDVTPFFAEERFCRTPPNTPGAASAASINTGMRGMAIHPLENTPPDSDSSGAGMKYPVSHSRGNDGNGSLLYGPTNDVRMTDSSPKIPASSPKSRKKASMRKSVGLVAAQPVLQPTRRSTRQRKESRRLIEAREAEKLGAL</sequence>
<feature type="region of interest" description="Disordered" evidence="1">
    <location>
        <begin position="1"/>
        <end position="21"/>
    </location>
</feature>
<dbReference type="Proteomes" id="UP000053573">
    <property type="component" value="Unassembled WGS sequence"/>
</dbReference>
<feature type="compositionally biased region" description="Low complexity" evidence="1">
    <location>
        <begin position="180"/>
        <end position="189"/>
    </location>
</feature>
<feature type="compositionally biased region" description="Polar residues" evidence="1">
    <location>
        <begin position="7"/>
        <end position="16"/>
    </location>
</feature>
<evidence type="ECO:0000256" key="1">
    <source>
        <dbReference type="SAM" id="MobiDB-lite"/>
    </source>
</evidence>
<gene>
    <name evidence="2" type="ORF">EMPG_09693</name>
</gene>
<organism evidence="2 3">
    <name type="scientific">Blastomyces silverae</name>
    <dbReference type="NCBI Taxonomy" id="2060906"/>
    <lineage>
        <taxon>Eukaryota</taxon>
        <taxon>Fungi</taxon>
        <taxon>Dikarya</taxon>
        <taxon>Ascomycota</taxon>
        <taxon>Pezizomycotina</taxon>
        <taxon>Eurotiomycetes</taxon>
        <taxon>Eurotiomycetidae</taxon>
        <taxon>Onygenales</taxon>
        <taxon>Ajellomycetaceae</taxon>
        <taxon>Blastomyces</taxon>
    </lineage>
</organism>
<feature type="region of interest" description="Disordered" evidence="1">
    <location>
        <begin position="133"/>
        <end position="238"/>
    </location>
</feature>
<dbReference type="AlphaFoldDB" id="A0A0H1BJU8"/>
<evidence type="ECO:0000313" key="3">
    <source>
        <dbReference type="Proteomes" id="UP000053573"/>
    </source>
</evidence>